<dbReference type="GeneID" id="8580022"/>
<dbReference type="SUPFAM" id="SSF103473">
    <property type="entry name" value="MFS general substrate transporter"/>
    <property type="match status" value="1"/>
</dbReference>
<sequence>MFFMMDSQPEFTQPIRTRAICFLLISSLIYIAPIVCLILAGIHSYDDYISDWKFWNFATISCFIIYFLAHCIQIFGQAKHDKNLEEKSEFPDEERFQKNQKRLNNVKLILKTVYFILSLYGFYISYNVLDVLETGDYRYEFYWAFFLYCTFSLLIFILPVVVFLFGRILDLKRSLHEKTVENLKCLI</sequence>
<dbReference type="PANTHER" id="PTHR36948">
    <property type="entry name" value="PROTEIN CBG04856"/>
    <property type="match status" value="1"/>
</dbReference>
<protein>
    <submittedName>
        <fullName evidence="2">Protein CBG04855</fullName>
    </submittedName>
</protein>
<dbReference type="KEGG" id="cbr:CBG_04855"/>
<keyword evidence="3" id="KW-1185">Reference proteome</keyword>
<dbReference type="EMBL" id="HE601135">
    <property type="protein sequence ID" value="CAP25485.2"/>
    <property type="molecule type" value="Genomic_DNA"/>
</dbReference>
<dbReference type="InParanoid" id="A8WYM7"/>
<organism evidence="2 3">
    <name type="scientific">Caenorhabditis briggsae</name>
    <dbReference type="NCBI Taxonomy" id="6238"/>
    <lineage>
        <taxon>Eukaryota</taxon>
        <taxon>Metazoa</taxon>
        <taxon>Ecdysozoa</taxon>
        <taxon>Nematoda</taxon>
        <taxon>Chromadorea</taxon>
        <taxon>Rhabditida</taxon>
        <taxon>Rhabditina</taxon>
        <taxon>Rhabditomorpha</taxon>
        <taxon>Rhabditoidea</taxon>
        <taxon>Rhabditidae</taxon>
        <taxon>Peloderinae</taxon>
        <taxon>Caenorhabditis</taxon>
    </lineage>
</organism>
<dbReference type="Proteomes" id="UP000008549">
    <property type="component" value="Unassembled WGS sequence"/>
</dbReference>
<accession>A8WYM7</accession>
<evidence type="ECO:0000313" key="3">
    <source>
        <dbReference type="Proteomes" id="UP000008549"/>
    </source>
</evidence>
<keyword evidence="1" id="KW-0812">Transmembrane</keyword>
<keyword evidence="1" id="KW-1133">Transmembrane helix</keyword>
<feature type="transmembrane region" description="Helical" evidence="1">
    <location>
        <begin position="141"/>
        <end position="165"/>
    </location>
</feature>
<dbReference type="RefSeq" id="XP_002638026.2">
    <property type="nucleotide sequence ID" value="XM_002637980.2"/>
</dbReference>
<feature type="transmembrane region" description="Helical" evidence="1">
    <location>
        <begin position="54"/>
        <end position="75"/>
    </location>
</feature>
<feature type="transmembrane region" description="Helical" evidence="1">
    <location>
        <begin position="108"/>
        <end position="129"/>
    </location>
</feature>
<feature type="transmembrane region" description="Helical" evidence="1">
    <location>
        <begin position="20"/>
        <end position="42"/>
    </location>
</feature>
<reference evidence="2 3" key="2">
    <citation type="journal article" date="2011" name="PLoS Genet.">
        <title>Caenorhabditis briggsae recombinant inbred line genotypes reveal inter-strain incompatibility and the evolution of recombination.</title>
        <authorList>
            <person name="Ross J.A."/>
            <person name="Koboldt D.C."/>
            <person name="Staisch J.E."/>
            <person name="Chamberlin H.M."/>
            <person name="Gupta B.P."/>
            <person name="Miller R.D."/>
            <person name="Baird S.E."/>
            <person name="Haag E.S."/>
        </authorList>
    </citation>
    <scope>NUCLEOTIDE SEQUENCE [LARGE SCALE GENOMIC DNA]</scope>
    <source>
        <strain evidence="2 3">AF16</strain>
    </source>
</reference>
<dbReference type="WormBase" id="CBG04855">
    <property type="protein sequence ID" value="CBP31349"/>
    <property type="gene ID" value="WBGene00027454"/>
</dbReference>
<proteinExistence type="predicted"/>
<dbReference type="PANTHER" id="PTHR36948:SF1">
    <property type="entry name" value="EGG-LAYING DEFECTIVE PROTEIN 26"/>
    <property type="match status" value="1"/>
</dbReference>
<evidence type="ECO:0000256" key="1">
    <source>
        <dbReference type="SAM" id="Phobius"/>
    </source>
</evidence>
<evidence type="ECO:0000313" key="2">
    <source>
        <dbReference type="EMBL" id="CAP25485.2"/>
    </source>
</evidence>
<dbReference type="InterPro" id="IPR036259">
    <property type="entry name" value="MFS_trans_sf"/>
</dbReference>
<dbReference type="CTD" id="8580022"/>
<dbReference type="InterPro" id="IPR053372">
    <property type="entry name" value="Vulval_toroid_morpho-assoc"/>
</dbReference>
<evidence type="ECO:0000313" key="4">
    <source>
        <dbReference type="WormBase" id="CBG04855"/>
    </source>
</evidence>
<dbReference type="eggNOG" id="ENOG502TKBK">
    <property type="taxonomic scope" value="Eukaryota"/>
</dbReference>
<dbReference type="HOGENOM" id="CLU_1519207_0_0_1"/>
<dbReference type="AlphaFoldDB" id="A8WYM7"/>
<reference evidence="2 3" key="1">
    <citation type="journal article" date="2003" name="PLoS Biol.">
        <title>The genome sequence of Caenorhabditis briggsae: a platform for comparative genomics.</title>
        <authorList>
            <person name="Stein L.D."/>
            <person name="Bao Z."/>
            <person name="Blasiar D."/>
            <person name="Blumenthal T."/>
            <person name="Brent M.R."/>
            <person name="Chen N."/>
            <person name="Chinwalla A."/>
            <person name="Clarke L."/>
            <person name="Clee C."/>
            <person name="Coghlan A."/>
            <person name="Coulson A."/>
            <person name="D'Eustachio P."/>
            <person name="Fitch D.H."/>
            <person name="Fulton L.A."/>
            <person name="Fulton R.E."/>
            <person name="Griffiths-Jones S."/>
            <person name="Harris T.W."/>
            <person name="Hillier L.W."/>
            <person name="Kamath R."/>
            <person name="Kuwabara P.E."/>
            <person name="Mardis E.R."/>
            <person name="Marra M.A."/>
            <person name="Miner T.L."/>
            <person name="Minx P."/>
            <person name="Mullikin J.C."/>
            <person name="Plumb R.W."/>
            <person name="Rogers J."/>
            <person name="Schein J.E."/>
            <person name="Sohrmann M."/>
            <person name="Spieth J."/>
            <person name="Stajich J.E."/>
            <person name="Wei C."/>
            <person name="Willey D."/>
            <person name="Wilson R.K."/>
            <person name="Durbin R."/>
            <person name="Waterston R.H."/>
        </authorList>
    </citation>
    <scope>NUCLEOTIDE SEQUENCE [LARGE SCALE GENOMIC DNA]</scope>
    <source>
        <strain evidence="2 3">AF16</strain>
    </source>
</reference>
<gene>
    <name evidence="2 4" type="ORF">CBG04855</name>
    <name evidence="2" type="ORF">CBG_04855</name>
</gene>
<keyword evidence="1" id="KW-0472">Membrane</keyword>
<name>A8WYM7_CAEBR</name>
<dbReference type="GO" id="GO:0000902">
    <property type="term" value="P:cell morphogenesis"/>
    <property type="evidence" value="ECO:0000318"/>
    <property type="project" value="GO_Central"/>
</dbReference>